<sequence length="132" mass="15506">MSKTQDTELKQSKGHNNRAFQIREEEEGSSLQDREEWSNKQLEKGLNRAINERATQRKGDVGHHYLRKTGLRKIQVRRKLRTPLREIDPNCRKELHLAKRKDLEWVGDTAVGRGPDRTNQIQKILRKEKALS</sequence>
<feature type="compositionally biased region" description="Basic and acidic residues" evidence="1">
    <location>
        <begin position="1"/>
        <end position="11"/>
    </location>
</feature>
<feature type="region of interest" description="Disordered" evidence="1">
    <location>
        <begin position="1"/>
        <end position="39"/>
    </location>
</feature>
<reference evidence="2 3" key="1">
    <citation type="submission" date="2024-11" db="EMBL/GenBank/DDBJ databases">
        <title>A near-complete genome assembly of Cinchona calisaya.</title>
        <authorList>
            <person name="Lian D.C."/>
            <person name="Zhao X.W."/>
            <person name="Wei L."/>
        </authorList>
    </citation>
    <scope>NUCLEOTIDE SEQUENCE [LARGE SCALE GENOMIC DNA]</scope>
    <source>
        <tissue evidence="2">Nenye</tissue>
    </source>
</reference>
<evidence type="ECO:0000256" key="1">
    <source>
        <dbReference type="SAM" id="MobiDB-lite"/>
    </source>
</evidence>
<evidence type="ECO:0000313" key="3">
    <source>
        <dbReference type="Proteomes" id="UP001630127"/>
    </source>
</evidence>
<gene>
    <name evidence="2" type="ORF">ACH5RR_026160</name>
</gene>
<keyword evidence="3" id="KW-1185">Reference proteome</keyword>
<comment type="caution">
    <text evidence="2">The sequence shown here is derived from an EMBL/GenBank/DDBJ whole genome shotgun (WGS) entry which is preliminary data.</text>
</comment>
<proteinExistence type="predicted"/>
<accession>A0ABD2Z2V5</accession>
<organism evidence="2 3">
    <name type="scientific">Cinchona calisaya</name>
    <dbReference type="NCBI Taxonomy" id="153742"/>
    <lineage>
        <taxon>Eukaryota</taxon>
        <taxon>Viridiplantae</taxon>
        <taxon>Streptophyta</taxon>
        <taxon>Embryophyta</taxon>
        <taxon>Tracheophyta</taxon>
        <taxon>Spermatophyta</taxon>
        <taxon>Magnoliopsida</taxon>
        <taxon>eudicotyledons</taxon>
        <taxon>Gunneridae</taxon>
        <taxon>Pentapetalae</taxon>
        <taxon>asterids</taxon>
        <taxon>lamiids</taxon>
        <taxon>Gentianales</taxon>
        <taxon>Rubiaceae</taxon>
        <taxon>Cinchonoideae</taxon>
        <taxon>Cinchoneae</taxon>
        <taxon>Cinchona</taxon>
    </lineage>
</organism>
<evidence type="ECO:0000313" key="2">
    <source>
        <dbReference type="EMBL" id="KAL3513443.1"/>
    </source>
</evidence>
<dbReference type="EMBL" id="JBJUIK010000011">
    <property type="protein sequence ID" value="KAL3513443.1"/>
    <property type="molecule type" value="Genomic_DNA"/>
</dbReference>
<dbReference type="Proteomes" id="UP001630127">
    <property type="component" value="Unassembled WGS sequence"/>
</dbReference>
<name>A0ABD2Z2V5_9GENT</name>
<dbReference type="AlphaFoldDB" id="A0ABD2Z2V5"/>
<protein>
    <submittedName>
        <fullName evidence="2">Uncharacterized protein</fullName>
    </submittedName>
</protein>